<comment type="function">
    <text evidence="9">Sigma factors are initiation factors that promote the attachment of RNA polymerase to specific initiation sites and are then released.</text>
</comment>
<keyword evidence="5 9" id="KW-0805">Transcription regulation</keyword>
<sequence>MRQALELKTGQHLVMTPQLQQSLRLLQFSGLDFQVELMRAIQDNPMLELVDDNQISSETPNSEASYAEVLQQDWDQRKPASANAEDDDFYPETATSVSLEAYLRSQLGTTRALERDMLLVDVLIDELDENGYLHTPLEEVAGFFEAEHEVTVEELTVALRLLQSFDPPGIAARSLSECLLLQLSREISPEPDREVLDCAKKVCTRALDALAAADMAALQTITGADIALIRQAHSLIQRLDPRPGKAWSTPAADYAVPDVLVRKINHEWVLSLNQGVLPKVRINAEYESMIRTLGKKDDTGLNEQLSHAKGLLKQVNHRFSTILDVSRVVMKYQTAFLEEGMSAMQPLTLREVAQELEIHESTVSRATTQKFIATPHGVFELKHFFGSGLATESGEQTSAKSIQLKIKALVDAEDVKKPLSDSKLCDLLMADGLVIARRTVAKYREAIGIPPASRRKAQAFLKG</sequence>
<evidence type="ECO:0000256" key="9">
    <source>
        <dbReference type="PIRNR" id="PIRNR000774"/>
    </source>
</evidence>
<dbReference type="InterPro" id="IPR007046">
    <property type="entry name" value="RNA_pol_sigma_54_core-bd"/>
</dbReference>
<keyword evidence="7 9" id="KW-0238">DNA-binding</keyword>
<dbReference type="InterPro" id="IPR000394">
    <property type="entry name" value="RNA_pol_sigma_54"/>
</dbReference>
<evidence type="ECO:0000256" key="6">
    <source>
        <dbReference type="ARBA" id="ARBA00023082"/>
    </source>
</evidence>
<evidence type="ECO:0000256" key="2">
    <source>
        <dbReference type="ARBA" id="ARBA00022478"/>
    </source>
</evidence>
<evidence type="ECO:0000256" key="7">
    <source>
        <dbReference type="ARBA" id="ARBA00023125"/>
    </source>
</evidence>
<dbReference type="InterPro" id="IPR038709">
    <property type="entry name" value="RpoN_core-bd_sf"/>
</dbReference>
<evidence type="ECO:0000256" key="1">
    <source>
        <dbReference type="ARBA" id="ARBA00008798"/>
    </source>
</evidence>
<keyword evidence="13" id="KW-1185">Reference proteome</keyword>
<dbReference type="Gene3D" id="1.10.10.1330">
    <property type="entry name" value="RNA polymerase sigma-54 factor, core-binding domain"/>
    <property type="match status" value="1"/>
</dbReference>
<dbReference type="Proteomes" id="UP000635316">
    <property type="component" value="Unassembled WGS sequence"/>
</dbReference>
<protein>
    <recommendedName>
        <fullName evidence="9">RNA polymerase sigma-54 factor</fullName>
    </recommendedName>
</protein>
<evidence type="ECO:0000256" key="4">
    <source>
        <dbReference type="ARBA" id="ARBA00022695"/>
    </source>
</evidence>
<organism evidence="12 13">
    <name type="scientific">Advenella mandrilli</name>
    <dbReference type="NCBI Taxonomy" id="2800330"/>
    <lineage>
        <taxon>Bacteria</taxon>
        <taxon>Pseudomonadati</taxon>
        <taxon>Pseudomonadota</taxon>
        <taxon>Betaproteobacteria</taxon>
        <taxon>Burkholderiales</taxon>
        <taxon>Alcaligenaceae</taxon>
    </lineage>
</organism>
<proteinExistence type="inferred from homology"/>
<keyword evidence="6 9" id="KW-0731">Sigma factor</keyword>
<keyword evidence="2 9" id="KW-0240">DNA-directed RNA polymerase</keyword>
<dbReference type="Pfam" id="PF04552">
    <property type="entry name" value="Sigma54_DBD"/>
    <property type="match status" value="1"/>
</dbReference>
<dbReference type="PANTHER" id="PTHR32248:SF4">
    <property type="entry name" value="RNA POLYMERASE SIGMA-54 FACTOR"/>
    <property type="match status" value="1"/>
</dbReference>
<name>A0ABS1EAW1_9BURK</name>
<reference evidence="12 13" key="1">
    <citation type="submission" date="2020-12" db="EMBL/GenBank/DDBJ databases">
        <authorList>
            <person name="Lu T."/>
            <person name="Wang Q."/>
            <person name="Han X."/>
        </authorList>
    </citation>
    <scope>NUCLEOTIDE SEQUENCE [LARGE SCALE GENOMIC DNA]</scope>
    <source>
        <strain evidence="12 13">WQ 585</strain>
    </source>
</reference>
<keyword evidence="8 9" id="KW-0804">Transcription</keyword>
<dbReference type="Pfam" id="PF00309">
    <property type="entry name" value="Sigma54_AID"/>
    <property type="match status" value="1"/>
</dbReference>
<dbReference type="PROSITE" id="PS00717">
    <property type="entry name" value="SIGMA54_1"/>
    <property type="match status" value="1"/>
</dbReference>
<gene>
    <name evidence="12" type="primary">rpoN</name>
    <name evidence="12" type="ORF">JHL22_01745</name>
</gene>
<comment type="caution">
    <text evidence="12">The sequence shown here is derived from an EMBL/GenBank/DDBJ whole genome shotgun (WGS) entry which is preliminary data.</text>
</comment>
<evidence type="ECO:0000259" key="10">
    <source>
        <dbReference type="Pfam" id="PF04552"/>
    </source>
</evidence>
<dbReference type="PIRSF" id="PIRSF000774">
    <property type="entry name" value="RpoN"/>
    <property type="match status" value="1"/>
</dbReference>
<evidence type="ECO:0000313" key="12">
    <source>
        <dbReference type="EMBL" id="MBK1779933.1"/>
    </source>
</evidence>
<evidence type="ECO:0000259" key="11">
    <source>
        <dbReference type="Pfam" id="PF04963"/>
    </source>
</evidence>
<evidence type="ECO:0000313" key="13">
    <source>
        <dbReference type="Proteomes" id="UP000635316"/>
    </source>
</evidence>
<accession>A0ABS1EAW1</accession>
<comment type="similarity">
    <text evidence="1 9">Belongs to the sigma-54 factor family.</text>
</comment>
<dbReference type="RefSeq" id="WP_200233209.1">
    <property type="nucleotide sequence ID" value="NZ_JAENGP010000002.1"/>
</dbReference>
<keyword evidence="3 9" id="KW-0808">Transferase</keyword>
<dbReference type="PRINTS" id="PR00045">
    <property type="entry name" value="SIGMA54FCT"/>
</dbReference>
<feature type="domain" description="RNA polymerase sigma factor 54 DNA-binding" evidence="10">
    <location>
        <begin position="301"/>
        <end position="456"/>
    </location>
</feature>
<keyword evidence="4 9" id="KW-0548">Nucleotidyltransferase</keyword>
<dbReference type="PANTHER" id="PTHR32248">
    <property type="entry name" value="RNA POLYMERASE SIGMA-54 FACTOR"/>
    <property type="match status" value="1"/>
</dbReference>
<evidence type="ECO:0000256" key="8">
    <source>
        <dbReference type="ARBA" id="ARBA00023163"/>
    </source>
</evidence>
<dbReference type="Gene3D" id="1.10.10.60">
    <property type="entry name" value="Homeodomain-like"/>
    <property type="match status" value="1"/>
</dbReference>
<dbReference type="EMBL" id="JAENGP010000002">
    <property type="protein sequence ID" value="MBK1779933.1"/>
    <property type="molecule type" value="Genomic_DNA"/>
</dbReference>
<dbReference type="Pfam" id="PF04963">
    <property type="entry name" value="Sigma54_CBD"/>
    <property type="match status" value="1"/>
</dbReference>
<evidence type="ECO:0000256" key="5">
    <source>
        <dbReference type="ARBA" id="ARBA00023015"/>
    </source>
</evidence>
<evidence type="ECO:0000256" key="3">
    <source>
        <dbReference type="ARBA" id="ARBA00022679"/>
    </source>
</evidence>
<dbReference type="InterPro" id="IPR007634">
    <property type="entry name" value="RNA_pol_sigma_54_DNA-bd"/>
</dbReference>
<dbReference type="NCBIfam" id="TIGR02395">
    <property type="entry name" value="rpoN_sigma"/>
    <property type="match status" value="1"/>
</dbReference>
<dbReference type="PROSITE" id="PS50044">
    <property type="entry name" value="SIGMA54_3"/>
    <property type="match status" value="1"/>
</dbReference>
<dbReference type="PROSITE" id="PS00718">
    <property type="entry name" value="SIGMA54_2"/>
    <property type="match status" value="1"/>
</dbReference>
<feature type="domain" description="RNA polymerase sigma factor 54 core-binding" evidence="11">
    <location>
        <begin position="92"/>
        <end position="286"/>
    </location>
</feature>